<dbReference type="GO" id="GO:0003677">
    <property type="term" value="F:DNA binding"/>
    <property type="evidence" value="ECO:0007669"/>
    <property type="project" value="UniProtKB-KW"/>
</dbReference>
<reference evidence="3 4" key="1">
    <citation type="journal article" date="2016" name="Nat. Commun.">
        <title>Thousands of microbial genomes shed light on interconnected biogeochemical processes in an aquifer system.</title>
        <authorList>
            <person name="Anantharaman K."/>
            <person name="Brown C.T."/>
            <person name="Hug L.A."/>
            <person name="Sharon I."/>
            <person name="Castelle C.J."/>
            <person name="Probst A.J."/>
            <person name="Thomas B.C."/>
            <person name="Singh A."/>
            <person name="Wilkins M.J."/>
            <person name="Karaoz U."/>
            <person name="Brodie E.L."/>
            <person name="Williams K.H."/>
            <person name="Hubbard S.S."/>
            <person name="Banfield J.F."/>
        </authorList>
    </citation>
    <scope>NUCLEOTIDE SEQUENCE [LARGE SCALE GENOMIC DNA]</scope>
</reference>
<comment type="caution">
    <text evidence="3">The sequence shown here is derived from an EMBL/GenBank/DDBJ whole genome shotgun (WGS) entry which is preliminary data.</text>
</comment>
<dbReference type="Proteomes" id="UP000178323">
    <property type="component" value="Unassembled WGS sequence"/>
</dbReference>
<gene>
    <name evidence="3" type="ORF">A2Y83_02155</name>
</gene>
<name>A0A1F5S168_9BACT</name>
<dbReference type="PANTHER" id="PTHR43479:SF11">
    <property type="entry name" value="ACREF_ENVCD OPERON REPRESSOR-RELATED"/>
    <property type="match status" value="1"/>
</dbReference>
<evidence type="ECO:0000313" key="3">
    <source>
        <dbReference type="EMBL" id="OGF20414.1"/>
    </source>
</evidence>
<protein>
    <recommendedName>
        <fullName evidence="2">HTH tetR-type domain-containing protein</fullName>
    </recommendedName>
</protein>
<organism evidence="3 4">
    <name type="scientific">Candidatus Falkowbacteria bacterium RBG_13_39_14</name>
    <dbReference type="NCBI Taxonomy" id="1797985"/>
    <lineage>
        <taxon>Bacteria</taxon>
        <taxon>Candidatus Falkowiibacteriota</taxon>
    </lineage>
</organism>
<evidence type="ECO:0000256" key="1">
    <source>
        <dbReference type="ARBA" id="ARBA00023125"/>
    </source>
</evidence>
<sequence length="194" mass="22100">MKCEGKIIKGAIEMISKVGFANFKMVDLSATSKISTVTIRSYFKTKDDLLSKIIRMIWDEIMVKVNLELVGLVGKNPIDIITGIFVILCDYLEVNEKNAVIILRESRNRGIQMPVSQDAFMLLLRSVLKSGQEKRILKIDLAPAEMEGIILGVWEEFFKRYYIGGISELQKLKSEDPFSDFLNILNLLLMNFSK</sequence>
<dbReference type="PANTHER" id="PTHR43479">
    <property type="entry name" value="ACREF/ENVCD OPERON REPRESSOR-RELATED"/>
    <property type="match status" value="1"/>
</dbReference>
<accession>A0A1F5S168</accession>
<proteinExistence type="predicted"/>
<keyword evidence="1" id="KW-0238">DNA-binding</keyword>
<evidence type="ECO:0000259" key="2">
    <source>
        <dbReference type="Pfam" id="PF00440"/>
    </source>
</evidence>
<dbReference type="InterPro" id="IPR001647">
    <property type="entry name" value="HTH_TetR"/>
</dbReference>
<dbReference type="STRING" id="1797985.A2Y83_02155"/>
<dbReference type="InterPro" id="IPR050624">
    <property type="entry name" value="HTH-type_Tx_Regulator"/>
</dbReference>
<evidence type="ECO:0000313" key="4">
    <source>
        <dbReference type="Proteomes" id="UP000178323"/>
    </source>
</evidence>
<dbReference type="EMBL" id="MFFS01000087">
    <property type="protein sequence ID" value="OGF20414.1"/>
    <property type="molecule type" value="Genomic_DNA"/>
</dbReference>
<dbReference type="InterPro" id="IPR009057">
    <property type="entry name" value="Homeodomain-like_sf"/>
</dbReference>
<dbReference type="AlphaFoldDB" id="A0A1F5S168"/>
<dbReference type="Pfam" id="PF00440">
    <property type="entry name" value="TetR_N"/>
    <property type="match status" value="1"/>
</dbReference>
<dbReference type="SUPFAM" id="SSF46689">
    <property type="entry name" value="Homeodomain-like"/>
    <property type="match status" value="1"/>
</dbReference>
<dbReference type="Gene3D" id="1.10.357.10">
    <property type="entry name" value="Tetracycline Repressor, domain 2"/>
    <property type="match status" value="1"/>
</dbReference>
<feature type="domain" description="HTH tetR-type" evidence="2">
    <location>
        <begin position="7"/>
        <end position="51"/>
    </location>
</feature>